<dbReference type="EMBL" id="JAWJZI010000001">
    <property type="protein sequence ID" value="MDV5168115.1"/>
    <property type="molecule type" value="Genomic_DNA"/>
</dbReference>
<dbReference type="Proteomes" id="UP001186452">
    <property type="component" value="Unassembled WGS sequence"/>
</dbReference>
<reference evidence="1 2" key="1">
    <citation type="submission" date="2023-10" db="EMBL/GenBank/DDBJ databases">
        <title>Marine bacteria isolated from horseshoe crab.</title>
        <authorList>
            <person name="Cheng T.H."/>
        </authorList>
    </citation>
    <scope>NUCLEOTIDE SEQUENCE [LARGE SCALE GENOMIC DNA]</scope>
    <source>
        <strain evidence="1 2">HSC6</strain>
    </source>
</reference>
<protein>
    <submittedName>
        <fullName evidence="1">VirK/YbjX family protein</fullName>
    </submittedName>
</protein>
<accession>A0ABU3ZDG7</accession>
<organism evidence="1 2">
    <name type="scientific">Photobacterium rosenbergii</name>
    <dbReference type="NCBI Taxonomy" id="294936"/>
    <lineage>
        <taxon>Bacteria</taxon>
        <taxon>Pseudomonadati</taxon>
        <taxon>Pseudomonadota</taxon>
        <taxon>Gammaproteobacteria</taxon>
        <taxon>Vibrionales</taxon>
        <taxon>Vibrionaceae</taxon>
        <taxon>Photobacterium</taxon>
    </lineage>
</organism>
<keyword evidence="2" id="KW-1185">Reference proteome</keyword>
<comment type="caution">
    <text evidence="1">The sequence shown here is derived from an EMBL/GenBank/DDBJ whole genome shotgun (WGS) entry which is preliminary data.</text>
</comment>
<dbReference type="Pfam" id="PF04393">
    <property type="entry name" value="DUF535"/>
    <property type="match status" value="1"/>
</dbReference>
<name>A0ABU3ZDG7_9GAMM</name>
<evidence type="ECO:0000313" key="1">
    <source>
        <dbReference type="EMBL" id="MDV5168115.1"/>
    </source>
</evidence>
<proteinExistence type="predicted"/>
<dbReference type="PANTHER" id="PTHR38785:SF1">
    <property type="entry name" value="HOMOLOG OF VIRK"/>
    <property type="match status" value="1"/>
</dbReference>
<evidence type="ECO:0000313" key="2">
    <source>
        <dbReference type="Proteomes" id="UP001186452"/>
    </source>
</evidence>
<sequence length="315" mass="36291">MPSSTDHFDYLRRLPQLADTVYPNSRGFRKIKKNARFCLWGVLNADAVKAISEVFAHPELAPVLQKNPKIFEKPLKPYLCVNWTRKEKIARIREHYLFIKDTFGSQAQSVLSAKGTTILEFTDNQEVRYKVQLCQGMSREGSLGLYLVDESNRNIYSLTCHIATGDKKILYVGALQGPKEEITERNQVIKTLTRSLHGLRTKALMAELVLIVANVLGMDEVRGVSNKGHIYQALRYIGSKRKAVSFDYDDLWQEYGATKECAYFYQLPLKPPRKDPSSLKKTKRRLYTKRYQWLDEINLEVTANMQAMMKTANKR</sequence>
<dbReference type="RefSeq" id="WP_317520759.1">
    <property type="nucleotide sequence ID" value="NZ_JAWJZI010000001.1"/>
</dbReference>
<gene>
    <name evidence="1" type="ORF">R2X38_03750</name>
</gene>
<dbReference type="PANTHER" id="PTHR38785">
    <property type="entry name" value="HOMOLOG OF VIRK"/>
    <property type="match status" value="1"/>
</dbReference>
<dbReference type="InterPro" id="IPR007488">
    <property type="entry name" value="DUF535"/>
</dbReference>